<dbReference type="VEuPathDB" id="VectorBase:GAUT040090"/>
<organism evidence="4 5">
    <name type="scientific">Glossina austeni</name>
    <name type="common">Savannah tsetse fly</name>
    <dbReference type="NCBI Taxonomy" id="7395"/>
    <lineage>
        <taxon>Eukaryota</taxon>
        <taxon>Metazoa</taxon>
        <taxon>Ecdysozoa</taxon>
        <taxon>Arthropoda</taxon>
        <taxon>Hexapoda</taxon>
        <taxon>Insecta</taxon>
        <taxon>Pterygota</taxon>
        <taxon>Neoptera</taxon>
        <taxon>Endopterygota</taxon>
        <taxon>Diptera</taxon>
        <taxon>Brachycera</taxon>
        <taxon>Muscomorpha</taxon>
        <taxon>Hippoboscoidea</taxon>
        <taxon>Glossinidae</taxon>
        <taxon>Glossina</taxon>
    </lineage>
</organism>
<dbReference type="InterPro" id="IPR019775">
    <property type="entry name" value="WD40_repeat_CS"/>
</dbReference>
<dbReference type="InterPro" id="IPR036322">
    <property type="entry name" value="WD40_repeat_dom_sf"/>
</dbReference>
<dbReference type="InterPro" id="IPR001680">
    <property type="entry name" value="WD40_rpt"/>
</dbReference>
<dbReference type="PANTHER" id="PTHR19879">
    <property type="entry name" value="TRANSCRIPTION INITIATION FACTOR TFIID"/>
    <property type="match status" value="1"/>
</dbReference>
<dbReference type="AlphaFoldDB" id="A0A1A9VKW4"/>
<dbReference type="STRING" id="7395.A0A1A9VKW4"/>
<dbReference type="PROSITE" id="PS00678">
    <property type="entry name" value="WD_REPEATS_1"/>
    <property type="match status" value="1"/>
</dbReference>
<evidence type="ECO:0000256" key="1">
    <source>
        <dbReference type="ARBA" id="ARBA00022574"/>
    </source>
</evidence>
<dbReference type="SUPFAM" id="SSF50978">
    <property type="entry name" value="WD40 repeat-like"/>
    <property type="match status" value="1"/>
</dbReference>
<evidence type="ECO:0000313" key="5">
    <source>
        <dbReference type="Proteomes" id="UP000078200"/>
    </source>
</evidence>
<name>A0A1A9VKW4_GLOAU</name>
<keyword evidence="2" id="KW-0677">Repeat</keyword>
<keyword evidence="1 3" id="KW-0853">WD repeat</keyword>
<dbReference type="Pfam" id="PF00400">
    <property type="entry name" value="WD40"/>
    <property type="match status" value="2"/>
</dbReference>
<dbReference type="PROSITE" id="PS50082">
    <property type="entry name" value="WD_REPEATS_2"/>
    <property type="match status" value="1"/>
</dbReference>
<evidence type="ECO:0000313" key="4">
    <source>
        <dbReference type="EnsemblMetazoa" id="GAUT040090-PA"/>
    </source>
</evidence>
<proteinExistence type="predicted"/>
<protein>
    <submittedName>
        <fullName evidence="4">WD_REPEATS_REGION domain-containing protein</fullName>
    </submittedName>
</protein>
<dbReference type="SMART" id="SM00320">
    <property type="entry name" value="WD40"/>
    <property type="match status" value="4"/>
</dbReference>
<evidence type="ECO:0000256" key="3">
    <source>
        <dbReference type="PROSITE-ProRule" id="PRU00221"/>
    </source>
</evidence>
<accession>A0A1A9VKW4</accession>
<dbReference type="Proteomes" id="UP000078200">
    <property type="component" value="Unassembled WGS sequence"/>
</dbReference>
<dbReference type="PROSITE" id="PS50294">
    <property type="entry name" value="WD_REPEATS_REGION"/>
    <property type="match status" value="1"/>
</dbReference>
<reference evidence="4" key="1">
    <citation type="submission" date="2020-05" db="UniProtKB">
        <authorList>
            <consortium name="EnsemblMetazoa"/>
        </authorList>
    </citation>
    <scope>IDENTIFICATION</scope>
    <source>
        <strain evidence="4">TTRI</strain>
    </source>
</reference>
<keyword evidence="5" id="KW-1185">Reference proteome</keyword>
<dbReference type="PANTHER" id="PTHR19879:SF9">
    <property type="entry name" value="TRANSCRIPTION INITIATION FACTOR TFIID SUBUNIT 5"/>
    <property type="match status" value="1"/>
</dbReference>
<sequence length="217" mass="24415">MNSERNVDPYVEGYLVGHNKPVTPVLFGQDGRAIATSSTDSTVVLWDLKSPIRRLRFSEHAKRVNGISWSAKSNFMASCSRHGVVNVLAKLAAASNDKSVKLWQIGQKKFITSFASQRGLVHSAKFSPNGQLVASLRIFDMKSGERVWCLTEEKGLWRQPAWHPNGNTVALALTCRRVKVFDLVAQELVQLYQVHSEPVNDLAFYSSGKFYPHWKRL</sequence>
<feature type="repeat" description="WD" evidence="3">
    <location>
        <begin position="15"/>
        <end position="50"/>
    </location>
</feature>
<dbReference type="InterPro" id="IPR015943">
    <property type="entry name" value="WD40/YVTN_repeat-like_dom_sf"/>
</dbReference>
<dbReference type="Gene3D" id="2.130.10.10">
    <property type="entry name" value="YVTN repeat-like/Quinoprotein amine dehydrogenase"/>
    <property type="match status" value="2"/>
</dbReference>
<dbReference type="EnsemblMetazoa" id="GAUT040090-RA">
    <property type="protein sequence ID" value="GAUT040090-PA"/>
    <property type="gene ID" value="GAUT040090"/>
</dbReference>
<evidence type="ECO:0000256" key="2">
    <source>
        <dbReference type="ARBA" id="ARBA00022737"/>
    </source>
</evidence>